<evidence type="ECO:0008006" key="3">
    <source>
        <dbReference type="Google" id="ProtNLM"/>
    </source>
</evidence>
<evidence type="ECO:0000313" key="1">
    <source>
        <dbReference type="EMBL" id="SPH24842.1"/>
    </source>
</evidence>
<protein>
    <recommendedName>
        <fullName evidence="3">ABM domain-containing protein</fullName>
    </recommendedName>
</protein>
<name>A0A2R8BN97_9RHOB</name>
<dbReference type="EMBL" id="OMOQ01000005">
    <property type="protein sequence ID" value="SPH24842.1"/>
    <property type="molecule type" value="Genomic_DNA"/>
</dbReference>
<proteinExistence type="predicted"/>
<dbReference type="RefSeq" id="WP_181366527.1">
    <property type="nucleotide sequence ID" value="NZ_OMOQ01000005.1"/>
</dbReference>
<accession>A0A2R8BN97</accession>
<keyword evidence="2" id="KW-1185">Reference proteome</keyword>
<organism evidence="1 2">
    <name type="scientific">Albidovulum aquaemixtae</name>
    <dbReference type="NCBI Taxonomy" id="1542388"/>
    <lineage>
        <taxon>Bacteria</taxon>
        <taxon>Pseudomonadati</taxon>
        <taxon>Pseudomonadota</taxon>
        <taxon>Alphaproteobacteria</taxon>
        <taxon>Rhodobacterales</taxon>
        <taxon>Paracoccaceae</taxon>
        <taxon>Albidovulum</taxon>
    </lineage>
</organism>
<dbReference type="Proteomes" id="UP000244924">
    <property type="component" value="Unassembled WGS sequence"/>
</dbReference>
<gene>
    <name evidence="1" type="ORF">DEA8626_03875</name>
</gene>
<reference evidence="1 2" key="1">
    <citation type="submission" date="2018-03" db="EMBL/GenBank/DDBJ databases">
        <authorList>
            <person name="Keele B.F."/>
        </authorList>
    </citation>
    <scope>NUCLEOTIDE SEQUENCE [LARGE SCALE GENOMIC DNA]</scope>
    <source>
        <strain evidence="1 2">CECT 8626</strain>
    </source>
</reference>
<sequence length="87" mass="10149">MQLLCRNDIDDYETWKDVFDADREAHGQAGLSLLQLWREDGEPNRVWFLFEVNDHAKAQAFLDAPQSEMHAKRAGVRDGDYHFLRTA</sequence>
<evidence type="ECO:0000313" key="2">
    <source>
        <dbReference type="Proteomes" id="UP000244924"/>
    </source>
</evidence>
<dbReference type="AlphaFoldDB" id="A0A2R8BN97"/>